<proteinExistence type="predicted"/>
<evidence type="ECO:0000313" key="2">
    <source>
        <dbReference type="Proteomes" id="UP001236076"/>
    </source>
</evidence>
<organism evidence="1 2">
    <name type="scientific">Escherichia phage A5-4</name>
    <dbReference type="NCBI Taxonomy" id="2996162"/>
    <lineage>
        <taxon>Viruses</taxon>
        <taxon>Duplodnaviria</taxon>
        <taxon>Heunggongvirae</taxon>
        <taxon>Uroviricota</taxon>
        <taxon>Caudoviricetes</taxon>
        <taxon>Vequintavirinae</taxon>
    </lineage>
</organism>
<reference evidence="1 2" key="1">
    <citation type="submission" date="2022-10" db="EMBL/GenBank/DDBJ databases">
        <authorList>
            <person name="Cortes-Martin A."/>
            <person name="Buttimer C.T.H."/>
            <person name="Hill C."/>
        </authorList>
    </citation>
    <scope>NUCLEOTIDE SEQUENCE [LARGE SCALE GENOMIC DNA]</scope>
</reference>
<dbReference type="SUPFAM" id="SSF102405">
    <property type="entry name" value="MCP/YpsA-like"/>
    <property type="match status" value="1"/>
</dbReference>
<keyword evidence="2" id="KW-1185">Reference proteome</keyword>
<dbReference type="EMBL" id="OP744025">
    <property type="protein sequence ID" value="UZZ64395.1"/>
    <property type="molecule type" value="Genomic_DNA"/>
</dbReference>
<evidence type="ECO:0000313" key="1">
    <source>
        <dbReference type="EMBL" id="UZZ64395.1"/>
    </source>
</evidence>
<dbReference type="Proteomes" id="UP001236076">
    <property type="component" value="Segment"/>
</dbReference>
<gene>
    <name evidence="1" type="ORF">A54_155</name>
</gene>
<name>A0AAE9TL05_9CAUD</name>
<protein>
    <submittedName>
        <fullName evidence="1">Uncharacterized protein</fullName>
    </submittedName>
</protein>
<accession>A0AAE9TL05</accession>
<sequence>MPAYTGIGSRETPEEILKIMEDAGWRLARVGYTLRSGGAGGADAAFQRGMQRFHEDCNMAQSPSKLAEVYVPWDNFKGGQGLKDLYNISLNAIDIEFPEHKEMRWEWIKEVHGGWDKLSQGARKLHERNVHQIFGKNLSNAYLMQSKFVIYYAKETRTGNPKGGTATAVNLAKKSGVRTLNLWKEDNITVLENFLVNLESKRGLR</sequence>